<dbReference type="Proteomes" id="UP000054538">
    <property type="component" value="Unassembled WGS sequence"/>
</dbReference>
<dbReference type="STRING" id="930991.A0A0D0EB63"/>
<dbReference type="InterPro" id="IPR036291">
    <property type="entry name" value="NAD(P)-bd_dom_sf"/>
</dbReference>
<feature type="domain" description="NAD-dependent epimerase/dehydratase" evidence="1">
    <location>
        <begin position="7"/>
        <end position="211"/>
    </location>
</feature>
<dbReference type="InParanoid" id="A0A0D0EB63"/>
<dbReference type="Gene3D" id="3.40.50.720">
    <property type="entry name" value="NAD(P)-binding Rossmann-like Domain"/>
    <property type="match status" value="1"/>
</dbReference>
<protein>
    <recommendedName>
        <fullName evidence="1">NAD-dependent epimerase/dehydratase domain-containing protein</fullName>
    </recommendedName>
</protein>
<dbReference type="PANTHER" id="PTHR12126">
    <property type="entry name" value="NADH-UBIQUINONE OXIDOREDUCTASE 39 KDA SUBUNIT-RELATED"/>
    <property type="match status" value="1"/>
</dbReference>
<evidence type="ECO:0000313" key="3">
    <source>
        <dbReference type="Proteomes" id="UP000054538"/>
    </source>
</evidence>
<keyword evidence="3" id="KW-1185">Reference proteome</keyword>
<dbReference type="Pfam" id="PF01370">
    <property type="entry name" value="Epimerase"/>
    <property type="match status" value="1"/>
</dbReference>
<gene>
    <name evidence="2" type="ORF">PAXRUDRAFT_7754</name>
</gene>
<dbReference type="HOGENOM" id="CLU_007383_6_5_1"/>
<evidence type="ECO:0000313" key="2">
    <source>
        <dbReference type="EMBL" id="KIL00965.1"/>
    </source>
</evidence>
<dbReference type="GO" id="GO:0044877">
    <property type="term" value="F:protein-containing complex binding"/>
    <property type="evidence" value="ECO:0007669"/>
    <property type="project" value="TreeGrafter"/>
</dbReference>
<dbReference type="AlphaFoldDB" id="A0A0D0EB63"/>
<dbReference type="InterPro" id="IPR001509">
    <property type="entry name" value="Epimerase_deHydtase"/>
</dbReference>
<dbReference type="InterPro" id="IPR051207">
    <property type="entry name" value="ComplexI_NDUFA9_subunit"/>
</dbReference>
<dbReference type="OrthoDB" id="275457at2759"/>
<reference evidence="3" key="2">
    <citation type="submission" date="2015-01" db="EMBL/GenBank/DDBJ databases">
        <title>Evolutionary Origins and Diversification of the Mycorrhizal Mutualists.</title>
        <authorList>
            <consortium name="DOE Joint Genome Institute"/>
            <consortium name="Mycorrhizal Genomics Consortium"/>
            <person name="Kohler A."/>
            <person name="Kuo A."/>
            <person name="Nagy L.G."/>
            <person name="Floudas D."/>
            <person name="Copeland A."/>
            <person name="Barry K.W."/>
            <person name="Cichocki N."/>
            <person name="Veneault-Fourrey C."/>
            <person name="LaButti K."/>
            <person name="Lindquist E.A."/>
            <person name="Lipzen A."/>
            <person name="Lundell T."/>
            <person name="Morin E."/>
            <person name="Murat C."/>
            <person name="Riley R."/>
            <person name="Ohm R."/>
            <person name="Sun H."/>
            <person name="Tunlid A."/>
            <person name="Henrissat B."/>
            <person name="Grigoriev I.V."/>
            <person name="Hibbett D.S."/>
            <person name="Martin F."/>
        </authorList>
    </citation>
    <scope>NUCLEOTIDE SEQUENCE [LARGE SCALE GENOMIC DNA]</scope>
    <source>
        <strain evidence="3">Ve08.2h10</strain>
    </source>
</reference>
<evidence type="ECO:0000259" key="1">
    <source>
        <dbReference type="Pfam" id="PF01370"/>
    </source>
</evidence>
<organism evidence="2 3">
    <name type="scientific">Paxillus rubicundulus Ve08.2h10</name>
    <dbReference type="NCBI Taxonomy" id="930991"/>
    <lineage>
        <taxon>Eukaryota</taxon>
        <taxon>Fungi</taxon>
        <taxon>Dikarya</taxon>
        <taxon>Basidiomycota</taxon>
        <taxon>Agaricomycotina</taxon>
        <taxon>Agaricomycetes</taxon>
        <taxon>Agaricomycetidae</taxon>
        <taxon>Boletales</taxon>
        <taxon>Paxilineae</taxon>
        <taxon>Paxillaceae</taxon>
        <taxon>Paxillus</taxon>
    </lineage>
</organism>
<dbReference type="CDD" id="cd05271">
    <property type="entry name" value="NDUFA9_like_SDR_a"/>
    <property type="match status" value="1"/>
</dbReference>
<reference evidence="2 3" key="1">
    <citation type="submission" date="2014-04" db="EMBL/GenBank/DDBJ databases">
        <authorList>
            <consortium name="DOE Joint Genome Institute"/>
            <person name="Kuo A."/>
            <person name="Kohler A."/>
            <person name="Jargeat P."/>
            <person name="Nagy L.G."/>
            <person name="Floudas D."/>
            <person name="Copeland A."/>
            <person name="Barry K.W."/>
            <person name="Cichocki N."/>
            <person name="Veneault-Fourrey C."/>
            <person name="LaButti K."/>
            <person name="Lindquist E.A."/>
            <person name="Lipzen A."/>
            <person name="Lundell T."/>
            <person name="Morin E."/>
            <person name="Murat C."/>
            <person name="Sun H."/>
            <person name="Tunlid A."/>
            <person name="Henrissat B."/>
            <person name="Grigoriev I.V."/>
            <person name="Hibbett D.S."/>
            <person name="Martin F."/>
            <person name="Nordberg H.P."/>
            <person name="Cantor M.N."/>
            <person name="Hua S.X."/>
        </authorList>
    </citation>
    <scope>NUCLEOTIDE SEQUENCE [LARGE SCALE GENOMIC DNA]</scope>
    <source>
        <strain evidence="2 3">Ve08.2h10</strain>
    </source>
</reference>
<name>A0A0D0EB63_9AGAM</name>
<sequence length="317" mass="34723">MSQKVVICGAGFLGFNIAKTLLASSGGSLSRVQLSSRRPEKVQDALKTVSDLDHSRLLPPFPVDITDPQSLDNAMKGADVVVSLVGLLRGTPEIFERIQCRGAENVARTASKTGARLIHFSAIGADVNSPISYWRTKALGEEVVHRHCPDATVFRPSVVFGPGDGLFMRFARLSKVLPFMPVFGGGTTRFQPVFVGDVAQAVQAIVEDEETRRQVAGKVIEAGGPDILTYREIIELVLLYTNRWRPIVSIPYNIGMLQGAVLERLPDTMFTITRDQIEQLKADNIVTGTGATFSDLVFRRTSRPLTSVHMVLPTYLE</sequence>
<dbReference type="PANTHER" id="PTHR12126:SF11">
    <property type="entry name" value="NADH DEHYDROGENASE [UBIQUINONE] 1 ALPHA SUBCOMPLEX SUBUNIT 9, MITOCHONDRIAL"/>
    <property type="match status" value="1"/>
</dbReference>
<accession>A0A0D0EB63</accession>
<proteinExistence type="predicted"/>
<dbReference type="GO" id="GO:0005739">
    <property type="term" value="C:mitochondrion"/>
    <property type="evidence" value="ECO:0007669"/>
    <property type="project" value="TreeGrafter"/>
</dbReference>
<dbReference type="EMBL" id="KN824823">
    <property type="protein sequence ID" value="KIL00965.1"/>
    <property type="molecule type" value="Genomic_DNA"/>
</dbReference>
<dbReference type="SUPFAM" id="SSF51735">
    <property type="entry name" value="NAD(P)-binding Rossmann-fold domains"/>
    <property type="match status" value="1"/>
</dbReference>